<dbReference type="InterPro" id="IPR000953">
    <property type="entry name" value="Chromo/chromo_shadow_dom"/>
</dbReference>
<dbReference type="SUPFAM" id="SSF54160">
    <property type="entry name" value="Chromo domain-like"/>
    <property type="match status" value="1"/>
</dbReference>
<reference evidence="6" key="1">
    <citation type="submission" date="2022-11" db="UniProtKB">
        <authorList>
            <consortium name="WormBaseParasite"/>
        </authorList>
    </citation>
    <scope>IDENTIFICATION</scope>
</reference>
<dbReference type="InterPro" id="IPR016197">
    <property type="entry name" value="Chromo-like_dom_sf"/>
</dbReference>
<protein>
    <submittedName>
        <fullName evidence="6">Chromo domain-containing protein</fullName>
    </submittedName>
</protein>
<sequence length="463" mass="52527">MILIKNRNDKKDDIDKKTNELEIKGEDEEDVFGVDYIVEHRKASEINFVEWNQAWNGSMDELAFLVKWTGFDSTENTWEPLENVLTCVKFEQYLNKFLVPTIGRTLRKGRGRRENVSFEFIEPKVNQCYYLKDLQVSNVNCVGHDDSDVHDHDFVPTPPPKKAKYSAIRSPKVVAKPKKTKQDVESNAASYALHNLLNGENFVFDEGNAVSENIVADETADFFGGAPDVDDLLTEPHVFEADVILGNFDTPRGRPTKNVPQPTTRVTRSRTFAASSTAPENDVVVNTNSLGSYSNDQQQTYPVPLQNDFDYSFNNNIIPPSTSSKIDPNPRTSFSNDPMLMGNYEDLYSDNRYVPPISDGFKNVEENEKQNFDGNFLASENLEEDLSIHFNFNGSSSNNAGFNSIMNPYYQQQNITNETELFDLETTYDNPFNLFGFENASALLEPSIGYIEDFMDVVQEDII</sequence>
<evidence type="ECO:0000313" key="5">
    <source>
        <dbReference type="Proteomes" id="UP000887577"/>
    </source>
</evidence>
<evidence type="ECO:0000256" key="3">
    <source>
        <dbReference type="SAM" id="MobiDB-lite"/>
    </source>
</evidence>
<dbReference type="InterPro" id="IPR023780">
    <property type="entry name" value="Chromo_domain"/>
</dbReference>
<name>A0A914Z2B8_9BILA</name>
<keyword evidence="5" id="KW-1185">Reference proteome</keyword>
<dbReference type="Gene3D" id="2.40.50.40">
    <property type="match status" value="1"/>
</dbReference>
<dbReference type="PROSITE" id="PS50013">
    <property type="entry name" value="CHROMO_2"/>
    <property type="match status" value="1"/>
</dbReference>
<evidence type="ECO:0000256" key="1">
    <source>
        <dbReference type="ARBA" id="ARBA00004123"/>
    </source>
</evidence>
<dbReference type="PROSITE" id="PS00598">
    <property type="entry name" value="CHROMO_1"/>
    <property type="match status" value="1"/>
</dbReference>
<feature type="compositionally biased region" description="Polar residues" evidence="3">
    <location>
        <begin position="258"/>
        <end position="279"/>
    </location>
</feature>
<dbReference type="SMART" id="SM00298">
    <property type="entry name" value="CHROMO"/>
    <property type="match status" value="1"/>
</dbReference>
<dbReference type="Proteomes" id="UP000887577">
    <property type="component" value="Unplaced"/>
</dbReference>
<proteinExistence type="predicted"/>
<dbReference type="InterPro" id="IPR023779">
    <property type="entry name" value="Chromodomain_CS"/>
</dbReference>
<dbReference type="Pfam" id="PF00385">
    <property type="entry name" value="Chromo"/>
    <property type="match status" value="1"/>
</dbReference>
<comment type="subcellular location">
    <subcellularLocation>
        <location evidence="1">Nucleus</location>
    </subcellularLocation>
</comment>
<accession>A0A914Z2B8</accession>
<dbReference type="AlphaFoldDB" id="A0A914Z2B8"/>
<keyword evidence="2" id="KW-0539">Nucleus</keyword>
<dbReference type="GO" id="GO:0005634">
    <property type="term" value="C:nucleus"/>
    <property type="evidence" value="ECO:0007669"/>
    <property type="project" value="UniProtKB-SubCell"/>
</dbReference>
<evidence type="ECO:0000259" key="4">
    <source>
        <dbReference type="PROSITE" id="PS50013"/>
    </source>
</evidence>
<evidence type="ECO:0000256" key="2">
    <source>
        <dbReference type="ARBA" id="ARBA00023242"/>
    </source>
</evidence>
<feature type="region of interest" description="Disordered" evidence="3">
    <location>
        <begin position="249"/>
        <end position="279"/>
    </location>
</feature>
<organism evidence="5 6">
    <name type="scientific">Panagrolaimus superbus</name>
    <dbReference type="NCBI Taxonomy" id="310955"/>
    <lineage>
        <taxon>Eukaryota</taxon>
        <taxon>Metazoa</taxon>
        <taxon>Ecdysozoa</taxon>
        <taxon>Nematoda</taxon>
        <taxon>Chromadorea</taxon>
        <taxon>Rhabditida</taxon>
        <taxon>Tylenchina</taxon>
        <taxon>Panagrolaimomorpha</taxon>
        <taxon>Panagrolaimoidea</taxon>
        <taxon>Panagrolaimidae</taxon>
        <taxon>Panagrolaimus</taxon>
    </lineage>
</organism>
<dbReference type="WBParaSite" id="PSU_v2.g6040.t1">
    <property type="protein sequence ID" value="PSU_v2.g6040.t1"/>
    <property type="gene ID" value="PSU_v2.g6040"/>
</dbReference>
<evidence type="ECO:0000313" key="6">
    <source>
        <dbReference type="WBParaSite" id="PSU_v2.g6040.t1"/>
    </source>
</evidence>
<feature type="domain" description="Chromo" evidence="4">
    <location>
        <begin position="32"/>
        <end position="97"/>
    </location>
</feature>